<evidence type="ECO:0000313" key="3">
    <source>
        <dbReference type="Proteomes" id="UP000078343"/>
    </source>
</evidence>
<dbReference type="EMBL" id="LVYI01000007">
    <property type="protein sequence ID" value="OAP57785.1"/>
    <property type="molecule type" value="Genomic_DNA"/>
</dbReference>
<feature type="compositionally biased region" description="Basic and acidic residues" evidence="1">
    <location>
        <begin position="111"/>
        <end position="129"/>
    </location>
</feature>
<dbReference type="RefSeq" id="XP_018691152.1">
    <property type="nucleotide sequence ID" value="XM_018840031.1"/>
</dbReference>
<protein>
    <submittedName>
        <fullName evidence="2">Uncharacterized protein</fullName>
    </submittedName>
</protein>
<dbReference type="AlphaFoldDB" id="A0A178ZFE6"/>
<evidence type="ECO:0000256" key="1">
    <source>
        <dbReference type="SAM" id="MobiDB-lite"/>
    </source>
</evidence>
<dbReference type="Proteomes" id="UP000078343">
    <property type="component" value="Unassembled WGS sequence"/>
</dbReference>
<feature type="compositionally biased region" description="Acidic residues" evidence="1">
    <location>
        <begin position="171"/>
        <end position="189"/>
    </location>
</feature>
<feature type="region of interest" description="Disordered" evidence="1">
    <location>
        <begin position="108"/>
        <end position="232"/>
    </location>
</feature>
<dbReference type="STRING" id="1367422.A0A178ZFE6"/>
<feature type="compositionally biased region" description="Polar residues" evidence="1">
    <location>
        <begin position="214"/>
        <end position="223"/>
    </location>
</feature>
<sequence>MPAGNRPAKRVLNRWCDDLDKGVLLCIQYSCAEAGLKIPWGRVAALMGPTFTEGSIVQHLAKLRLLMIRAGIPVPPAVKRGMVTKEPSKIYTTTANNVKLEEVPPMFPDARNVKEEGDGEDKGSIYDKPKRVRVKKEVPAVTEAEGTPIKKELKPKGKGKGKAKGRRQYTNDEDDNEPMPDLYDSDDEYPAPRKRRNNNSKSKMREAFAEASMATPQEATPSFVSPAIPEKPNTNKDVAIKVEEEELTGPPRRTRGIKRDYSVMVGGSEDEAEVDEEVLPPYMEEDFKDTHGNIDSNDGDENAQSGSIDDDMDDASSEVSAVALPHQQAFYSNGTHVADQPYGQAIPTFDIRSDMATCPAFNTPSAGGYGLHGHMGVGTADCYSVPELGYSDAAVMSTMTQAYTTSQPRRLSLYHSSADSTRNNSIVANMMYQTLPSMSDGEFLTAHTGFGHTTGDVINEADMMNSTANDDIFFGDSGFLVDDA</sequence>
<evidence type="ECO:0000313" key="2">
    <source>
        <dbReference type="EMBL" id="OAP57785.1"/>
    </source>
</evidence>
<proteinExistence type="predicted"/>
<accession>A0A178ZFE6</accession>
<gene>
    <name evidence="2" type="ORF">AYL99_08523</name>
</gene>
<comment type="caution">
    <text evidence="2">The sequence shown here is derived from an EMBL/GenBank/DDBJ whole genome shotgun (WGS) entry which is preliminary data.</text>
</comment>
<reference evidence="2 3" key="1">
    <citation type="submission" date="2016-04" db="EMBL/GenBank/DDBJ databases">
        <title>Draft genome of Fonsecaea erecta CBS 125763.</title>
        <authorList>
            <person name="Weiss V.A."/>
            <person name="Vicente V.A."/>
            <person name="Raittz R.T."/>
            <person name="Moreno L.F."/>
            <person name="De Souza E.M."/>
            <person name="Pedrosa F.O."/>
            <person name="Steffens M.B."/>
            <person name="Faoro H."/>
            <person name="Tadra-Sfeir M.Z."/>
            <person name="Najafzadeh M.J."/>
            <person name="Felipe M.S."/>
            <person name="Teixeira M."/>
            <person name="Sun J."/>
            <person name="Xi L."/>
            <person name="Gomes R."/>
            <person name="De Azevedo C.M."/>
            <person name="Salgado C.G."/>
            <person name="Da Silva M.B."/>
            <person name="Nascimento M.F."/>
            <person name="Queiroz-Telles F."/>
            <person name="Attili D.S."/>
            <person name="Gorbushina A."/>
        </authorList>
    </citation>
    <scope>NUCLEOTIDE SEQUENCE [LARGE SCALE GENOMIC DNA]</scope>
    <source>
        <strain evidence="2 3">CBS 125763</strain>
    </source>
</reference>
<feature type="compositionally biased region" description="Basic residues" evidence="1">
    <location>
        <begin position="156"/>
        <end position="167"/>
    </location>
</feature>
<keyword evidence="3" id="KW-1185">Reference proteome</keyword>
<dbReference type="GeneID" id="30012691"/>
<organism evidence="2 3">
    <name type="scientific">Fonsecaea erecta</name>
    <dbReference type="NCBI Taxonomy" id="1367422"/>
    <lineage>
        <taxon>Eukaryota</taxon>
        <taxon>Fungi</taxon>
        <taxon>Dikarya</taxon>
        <taxon>Ascomycota</taxon>
        <taxon>Pezizomycotina</taxon>
        <taxon>Eurotiomycetes</taxon>
        <taxon>Chaetothyriomycetidae</taxon>
        <taxon>Chaetothyriales</taxon>
        <taxon>Herpotrichiellaceae</taxon>
        <taxon>Fonsecaea</taxon>
    </lineage>
</organism>
<dbReference type="OrthoDB" id="3903267at2759"/>
<feature type="region of interest" description="Disordered" evidence="1">
    <location>
        <begin position="286"/>
        <end position="314"/>
    </location>
</feature>
<name>A0A178ZFE6_9EURO</name>